<dbReference type="OrthoDB" id="58416at2759"/>
<evidence type="ECO:0000313" key="3">
    <source>
        <dbReference type="Proteomes" id="UP000807469"/>
    </source>
</evidence>
<sequence length="244" mass="27874">MATENDSQDLYALLPIPNAPVRFNLDDGKLADWLYLDMSLAHNLIIRGVNSLYKNALLVKPEDIGAYSGYALSCLQFVHSHHHGEEAVVFPRFQTKLDMGHNIEQHGAFQVPMHEFEEYMTQVNSGLAEYDGERTRKAIKAFGDPMVEHLRDEITTITPEKLSVFTNEELIATAKAHEEHIKGLGNFFTLFPFALTAHDRLDAPEWPPAPAPVKWFANNIAFWFNRSYWKFSPYTRSGEPQSYM</sequence>
<organism evidence="2 3">
    <name type="scientific">Pholiota conissans</name>
    <dbReference type="NCBI Taxonomy" id="109636"/>
    <lineage>
        <taxon>Eukaryota</taxon>
        <taxon>Fungi</taxon>
        <taxon>Dikarya</taxon>
        <taxon>Basidiomycota</taxon>
        <taxon>Agaricomycotina</taxon>
        <taxon>Agaricomycetes</taxon>
        <taxon>Agaricomycetidae</taxon>
        <taxon>Agaricales</taxon>
        <taxon>Agaricineae</taxon>
        <taxon>Strophariaceae</taxon>
        <taxon>Pholiota</taxon>
    </lineage>
</organism>
<evidence type="ECO:0000313" key="2">
    <source>
        <dbReference type="EMBL" id="KAF9477708.1"/>
    </source>
</evidence>
<keyword evidence="3" id="KW-1185">Reference proteome</keyword>
<protein>
    <recommendedName>
        <fullName evidence="1">Hemerythrin-like domain-containing protein</fullName>
    </recommendedName>
</protein>
<comment type="caution">
    <text evidence="2">The sequence shown here is derived from an EMBL/GenBank/DDBJ whole genome shotgun (WGS) entry which is preliminary data.</text>
</comment>
<evidence type="ECO:0000259" key="1">
    <source>
        <dbReference type="Pfam" id="PF01814"/>
    </source>
</evidence>
<dbReference type="InterPro" id="IPR012312">
    <property type="entry name" value="Hemerythrin-like"/>
</dbReference>
<accession>A0A9P5YXQ1</accession>
<gene>
    <name evidence="2" type="ORF">BDN70DRAFT_837458</name>
</gene>
<reference evidence="2" key="1">
    <citation type="submission" date="2020-11" db="EMBL/GenBank/DDBJ databases">
        <authorList>
            <consortium name="DOE Joint Genome Institute"/>
            <person name="Ahrendt S."/>
            <person name="Riley R."/>
            <person name="Andreopoulos W."/>
            <person name="Labutti K."/>
            <person name="Pangilinan J."/>
            <person name="Ruiz-Duenas F.J."/>
            <person name="Barrasa J.M."/>
            <person name="Sanchez-Garcia M."/>
            <person name="Camarero S."/>
            <person name="Miyauchi S."/>
            <person name="Serrano A."/>
            <person name="Linde D."/>
            <person name="Babiker R."/>
            <person name="Drula E."/>
            <person name="Ayuso-Fernandez I."/>
            <person name="Pacheco R."/>
            <person name="Padilla G."/>
            <person name="Ferreira P."/>
            <person name="Barriuso J."/>
            <person name="Kellner H."/>
            <person name="Castanera R."/>
            <person name="Alfaro M."/>
            <person name="Ramirez L."/>
            <person name="Pisabarro A.G."/>
            <person name="Kuo A."/>
            <person name="Tritt A."/>
            <person name="Lipzen A."/>
            <person name="He G."/>
            <person name="Yan M."/>
            <person name="Ng V."/>
            <person name="Cullen D."/>
            <person name="Martin F."/>
            <person name="Rosso M.-N."/>
            <person name="Henrissat B."/>
            <person name="Hibbett D."/>
            <person name="Martinez A.T."/>
            <person name="Grigoriev I.V."/>
        </authorList>
    </citation>
    <scope>NUCLEOTIDE SEQUENCE</scope>
    <source>
        <strain evidence="2">CIRM-BRFM 674</strain>
    </source>
</reference>
<dbReference type="Gene3D" id="1.20.120.520">
    <property type="entry name" value="nmb1532 protein domain like"/>
    <property type="match status" value="1"/>
</dbReference>
<proteinExistence type="predicted"/>
<dbReference type="InterPro" id="IPR053206">
    <property type="entry name" value="Dimeric_xanthone_biosynth"/>
</dbReference>
<feature type="domain" description="Hemerythrin-like" evidence="1">
    <location>
        <begin position="64"/>
        <end position="157"/>
    </location>
</feature>
<dbReference type="Proteomes" id="UP000807469">
    <property type="component" value="Unassembled WGS sequence"/>
</dbReference>
<dbReference type="PANTHER" id="PTHR38048:SF2">
    <property type="entry name" value="HEMERYTHRIN-LIKE DOMAIN-CONTAINING PROTEIN"/>
    <property type="match status" value="1"/>
</dbReference>
<name>A0A9P5YXQ1_9AGAR</name>
<dbReference type="PANTHER" id="PTHR38048">
    <property type="entry name" value="EXPRESSED PROTEIN"/>
    <property type="match status" value="1"/>
</dbReference>
<dbReference type="AlphaFoldDB" id="A0A9P5YXQ1"/>
<dbReference type="EMBL" id="MU155253">
    <property type="protein sequence ID" value="KAF9477708.1"/>
    <property type="molecule type" value="Genomic_DNA"/>
</dbReference>
<dbReference type="Pfam" id="PF01814">
    <property type="entry name" value="Hemerythrin"/>
    <property type="match status" value="1"/>
</dbReference>